<gene>
    <name evidence="1" type="ORF">ABT39_MTgene5826</name>
</gene>
<sequence>MLPILGQLLLIRAMDQKVMALEQAIELAWNPELIWMLLLMD</sequence>
<geneLocation type="mitochondrion" evidence="1"/>
<protein>
    <submittedName>
        <fullName evidence="1">Uncharacterized protein</fullName>
    </submittedName>
</protein>
<dbReference type="AlphaFoldDB" id="A0A101LYD5"/>
<name>A0A101LYD5_PICGL</name>
<proteinExistence type="predicted"/>
<dbReference type="EMBL" id="LKAM01000007">
    <property type="protein sequence ID" value="KUM47639.1"/>
    <property type="molecule type" value="Genomic_DNA"/>
</dbReference>
<evidence type="ECO:0000313" key="1">
    <source>
        <dbReference type="EMBL" id="KUM47639.1"/>
    </source>
</evidence>
<accession>A0A101LYD5</accession>
<keyword evidence="1" id="KW-0496">Mitochondrion</keyword>
<reference evidence="1" key="1">
    <citation type="journal article" date="2015" name="Genome Biol. Evol.">
        <title>Organellar Genomes of White Spruce (Picea glauca): Assembly and Annotation.</title>
        <authorList>
            <person name="Jackman S.D."/>
            <person name="Warren R.L."/>
            <person name="Gibb E.A."/>
            <person name="Vandervalk B.P."/>
            <person name="Mohamadi H."/>
            <person name="Chu J."/>
            <person name="Raymond A."/>
            <person name="Pleasance S."/>
            <person name="Coope R."/>
            <person name="Wildung M.R."/>
            <person name="Ritland C.E."/>
            <person name="Bousquet J."/>
            <person name="Jones S.J."/>
            <person name="Bohlmann J."/>
            <person name="Birol I."/>
        </authorList>
    </citation>
    <scope>NUCLEOTIDE SEQUENCE [LARGE SCALE GENOMIC DNA]</scope>
    <source>
        <tissue evidence="1">Flushing bud</tissue>
    </source>
</reference>
<organism evidence="1">
    <name type="scientific">Picea glauca</name>
    <name type="common">White spruce</name>
    <name type="synonym">Pinus glauca</name>
    <dbReference type="NCBI Taxonomy" id="3330"/>
    <lineage>
        <taxon>Eukaryota</taxon>
        <taxon>Viridiplantae</taxon>
        <taxon>Streptophyta</taxon>
        <taxon>Embryophyta</taxon>
        <taxon>Tracheophyta</taxon>
        <taxon>Spermatophyta</taxon>
        <taxon>Pinopsida</taxon>
        <taxon>Pinidae</taxon>
        <taxon>Conifers I</taxon>
        <taxon>Pinales</taxon>
        <taxon>Pinaceae</taxon>
        <taxon>Picea</taxon>
    </lineage>
</organism>
<comment type="caution">
    <text evidence="1">The sequence shown here is derived from an EMBL/GenBank/DDBJ whole genome shotgun (WGS) entry which is preliminary data.</text>
</comment>